<organism evidence="1 2">
    <name type="scientific">Weissella oryzae (strain DSM 25784 / JCM 18191 / LMG 30913 / SG25)</name>
    <dbReference type="NCBI Taxonomy" id="1329250"/>
    <lineage>
        <taxon>Bacteria</taxon>
        <taxon>Bacillati</taxon>
        <taxon>Bacillota</taxon>
        <taxon>Bacilli</taxon>
        <taxon>Lactobacillales</taxon>
        <taxon>Lactobacillaceae</taxon>
        <taxon>Weissella</taxon>
    </lineage>
</organism>
<protein>
    <submittedName>
        <fullName evidence="1">Motor subunit of kinesin-like protein ATPase</fullName>
    </submittedName>
</protein>
<keyword evidence="2" id="KW-1185">Reference proteome</keyword>
<reference evidence="2" key="1">
    <citation type="journal article" date="2014" name="Genome Announc.">
        <title>Draft genome sequence of Weissella oryzae SG25T, isolated from fermented rice grains.</title>
        <authorList>
            <person name="Tanizawa Y."/>
            <person name="Fujisawa T."/>
            <person name="Mochizuki T."/>
            <person name="Kaminuma E."/>
            <person name="Suzuki Y."/>
            <person name="Nakamura Y."/>
            <person name="Tohno M."/>
        </authorList>
    </citation>
    <scope>NUCLEOTIDE SEQUENCE [LARGE SCALE GENOMIC DNA]</scope>
    <source>
        <strain evidence="2">DSM 25784 / JCM 18191 / LMG 30913 / SG25</strain>
    </source>
</reference>
<proteinExistence type="predicted"/>
<sequence length="56" mass="6362">MYQISFINIYGAKSETFRNTRQQAEKLAEAYQNIGCTEVIVSQVSDEERVTDAMAL</sequence>
<dbReference type="AlphaFoldDB" id="A0A069CTH8"/>
<accession>A0A069CTH8</accession>
<evidence type="ECO:0000313" key="1">
    <source>
        <dbReference type="EMBL" id="GAK30712.1"/>
    </source>
</evidence>
<gene>
    <name evidence="1" type="primary">KLP</name>
    <name evidence="1" type="ORF">WOSG25_041530</name>
</gene>
<dbReference type="Proteomes" id="UP000030643">
    <property type="component" value="Unassembled WGS sequence"/>
</dbReference>
<evidence type="ECO:0000313" key="2">
    <source>
        <dbReference type="Proteomes" id="UP000030643"/>
    </source>
</evidence>
<dbReference type="RefSeq" id="WP_190279610.1">
    <property type="nucleotide sequence ID" value="NZ_DF820487.1"/>
</dbReference>
<dbReference type="EMBL" id="DF820487">
    <property type="protein sequence ID" value="GAK30712.1"/>
    <property type="molecule type" value="Genomic_DNA"/>
</dbReference>
<name>A0A069CTH8_WEIOS</name>